<feature type="transmembrane region" description="Helical" evidence="2">
    <location>
        <begin position="813"/>
        <end position="835"/>
    </location>
</feature>
<keyword evidence="4" id="KW-1185">Reference proteome</keyword>
<protein>
    <submittedName>
        <fullName evidence="3">Hypothetical membrane spanning protein</fullName>
    </submittedName>
</protein>
<keyword evidence="1" id="KW-0175">Coiled coil</keyword>
<dbReference type="GeneID" id="1208428"/>
<keyword evidence="2" id="KW-0472">Membrane</keyword>
<dbReference type="KEGG" id="cbu:CBU_0543"/>
<evidence type="ECO:0000313" key="3">
    <source>
        <dbReference type="EMBL" id="AAO90089.1"/>
    </source>
</evidence>
<feature type="transmembrane region" description="Helical" evidence="2">
    <location>
        <begin position="851"/>
        <end position="869"/>
    </location>
</feature>
<reference evidence="3 4" key="1">
    <citation type="journal article" date="2003" name="Proc. Natl. Acad. Sci. U.S.A.">
        <title>Complete genome sequence of the Q-fever pathogen, Coxiella burnetii.</title>
        <authorList>
            <person name="Seshadri R."/>
            <person name="Paulsen I.T."/>
            <person name="Eisen J.A."/>
            <person name="Read T.D."/>
            <person name="Nelson K.E."/>
            <person name="Nelson W.C."/>
            <person name="Ward N.L."/>
            <person name="Tettelin H."/>
            <person name="Davidsen T.M."/>
            <person name="Beanan M.J."/>
            <person name="Deboy R.T."/>
            <person name="Daugherty S.C."/>
            <person name="Brinkac L.M."/>
            <person name="Madupu R."/>
            <person name="Dodson R.J."/>
            <person name="Khouri H.M."/>
            <person name="Lee K.H."/>
            <person name="Carty H.A."/>
            <person name="Scanlan D."/>
            <person name="Heinzen R.A."/>
            <person name="Thompson H.A."/>
            <person name="Samuel J.E."/>
            <person name="Fraser C.M."/>
            <person name="Heidelberg J.F."/>
        </authorList>
    </citation>
    <scope>NUCLEOTIDE SEQUENCE [LARGE SCALE GENOMIC DNA]</scope>
    <source>
        <strain evidence="4">RSA 493 / Nine Mile phase I</strain>
    </source>
</reference>
<dbReference type="RefSeq" id="NP_819575.1">
    <property type="nucleotide sequence ID" value="NC_002971.4"/>
</dbReference>
<evidence type="ECO:0000256" key="2">
    <source>
        <dbReference type="SAM" id="Phobius"/>
    </source>
</evidence>
<gene>
    <name evidence="3" type="ordered locus">CBU_0543</name>
</gene>
<feature type="transmembrane region" description="Helical" evidence="2">
    <location>
        <begin position="437"/>
        <end position="465"/>
    </location>
</feature>
<dbReference type="HOGENOM" id="CLU_013471_0_0_6"/>
<organism evidence="3 4">
    <name type="scientific">Coxiella burnetii (strain RSA 493 / Nine Mile phase I)</name>
    <dbReference type="NCBI Taxonomy" id="227377"/>
    <lineage>
        <taxon>Bacteria</taxon>
        <taxon>Pseudomonadati</taxon>
        <taxon>Pseudomonadota</taxon>
        <taxon>Gammaproteobacteria</taxon>
        <taxon>Legionellales</taxon>
        <taxon>Coxiellaceae</taxon>
        <taxon>Coxiella</taxon>
    </lineage>
</organism>
<dbReference type="STRING" id="227377.CBU_0543"/>
<proteinExistence type="predicted"/>
<dbReference type="EnsemblBacteria" id="AAO90089">
    <property type="protein sequence ID" value="AAO90089"/>
    <property type="gene ID" value="CBU_0543"/>
</dbReference>
<name>Q83DZ5_COXBU</name>
<keyword evidence="2" id="KW-1133">Transmembrane helix</keyword>
<dbReference type="Proteomes" id="UP000002671">
    <property type="component" value="Chromosome"/>
</dbReference>
<feature type="transmembrane region" description="Helical" evidence="2">
    <location>
        <begin position="485"/>
        <end position="507"/>
    </location>
</feature>
<dbReference type="AlphaFoldDB" id="Q83DZ5"/>
<dbReference type="RefSeq" id="WP_010957649.1">
    <property type="nucleotide sequence ID" value="NC_002971.4"/>
</dbReference>
<sequence length="951" mass="109019">MQPGELFDEIIRGFKESVQQTRFLTKAKKEGKIKQYEELYEIFHRQMNEKEELDAENEVLKKAKESLSKDNQELINKVQALEIDNKELAYDNTRLNGKVRTLTLEKIKKTKENKLLERKYEAAQSEIEQITSSLPPIEQPSFLVWDDITKRDRIISHLQRYFTKLDLELPELSPSRRGYESIDHIHVEQKVNEGAEPVLLFEIEKLNSDTICINHLYVNEGKEENINHSPVRILRYVRAFKEKKNILSVVGIDKNFYLLKAKQTTFLSRLIKESFKTLITVGDGYGHGLLNLVQFSKNKDTGDELNSLQIFLYAVVASIPRGYYGWNKLSSLLDLRSFIGLPGALSHPSFNKKEKVLFWAYTAVSAILDGLITRAAVYRLFLDSGSSPTIANFIASTIGIADGSQFFSVEGSALAREFKRPVLDGEYKLCLKDKDKYPILVFLEMIGVNFGIIFGVGSWSCLAANNVSHFLLETNIFSRNYSWQGARVISFTLSIMYFLYTYCLFGIEIKEIIYSKFSYLHNYGFPNIFIQFSEFHAYLKNRSPYKWRAVYALSILTAVIGLNAAFLDLITAYEGSFDFFTLEFSELIAGQLKGMFYSSATCFSLLSLFLYGRLLLRVVLIGKENQRDEQHESVFKTIYTIKDAFGDLTQTILLALPKIITDFVAGPNVDNFLPFWFSGIIFFVLHLYKQRGYYQLSQLKFQWCDLSCLGESEYEFKIANRPPALRDLRLSGNVVSLYFSERENELCYSVSDRNTSGRSIIDCPLRKNKSALAELAGLIRSQRENKSFNDLSDQHQAAIRAEIEENIFLGKPYVLSSTFFSFIAVILLMGCMGFVKNICGISERDDDSAQIRAMLLGALLGGVLSTLLLRFTTGSVGTEAQLNDDDLFIFSIKEKSSWLGSFIRRFVRRNSRPEERAPSRCSWFSWVSRGQRDEQRRPLLEEVEKKDYTPV</sequence>
<feature type="transmembrane region" description="Helical" evidence="2">
    <location>
        <begin position="356"/>
        <end position="377"/>
    </location>
</feature>
<feature type="transmembrane region" description="Helical" evidence="2">
    <location>
        <begin position="595"/>
        <end position="616"/>
    </location>
</feature>
<evidence type="ECO:0000256" key="1">
    <source>
        <dbReference type="SAM" id="Coils"/>
    </source>
</evidence>
<keyword evidence="2" id="KW-0812">Transmembrane</keyword>
<accession>Q83DZ5</accession>
<feature type="coiled-coil region" evidence="1">
    <location>
        <begin position="33"/>
        <end position="133"/>
    </location>
</feature>
<reference evidence="3 4" key="2">
    <citation type="journal article" date="2009" name="Infect. Immun.">
        <title>Comparative genomics reveal extensive transposon-mediated genomic plasticity and diversity among potential effector proteins within the genus Coxiella.</title>
        <authorList>
            <person name="Beare P.A."/>
            <person name="Unsworth N."/>
            <person name="Andoh M."/>
            <person name="Voth D.E."/>
            <person name="Omsland A."/>
            <person name="Gilk S.D."/>
            <person name="Williams K.P."/>
            <person name="Sobral B.W."/>
            <person name="Kupko J.J.III."/>
            <person name="Porcella S.F."/>
            <person name="Samuel J.E."/>
            <person name="Heinzen R.A."/>
        </authorList>
    </citation>
    <scope>NUCLEOTIDE SEQUENCE [LARGE SCALE GENOMIC DNA]</scope>
    <source>
        <strain evidence="4">RSA 493 / Nine Mile phase I</strain>
    </source>
</reference>
<feature type="transmembrane region" description="Helical" evidence="2">
    <location>
        <begin position="549"/>
        <end position="575"/>
    </location>
</feature>
<dbReference type="PATRIC" id="fig|227377.7.peg.536"/>
<dbReference type="EMBL" id="AE016828">
    <property type="protein sequence ID" value="AAO90089.1"/>
    <property type="molecule type" value="Genomic_DNA"/>
</dbReference>
<evidence type="ECO:0000313" key="4">
    <source>
        <dbReference type="Proteomes" id="UP000002671"/>
    </source>
</evidence>